<keyword evidence="4" id="KW-1185">Reference proteome</keyword>
<feature type="domain" description="6-phosphogluconate dehydrogenase NADP-binding" evidence="2">
    <location>
        <begin position="560"/>
        <end position="642"/>
    </location>
</feature>
<dbReference type="PANTHER" id="PTHR13491">
    <property type="entry name" value="ZCCHC10 PROTEIN"/>
    <property type="match status" value="1"/>
</dbReference>
<feature type="compositionally biased region" description="Low complexity" evidence="1">
    <location>
        <begin position="20"/>
        <end position="30"/>
    </location>
</feature>
<reference evidence="3 4" key="1">
    <citation type="submission" date="2016-10" db="EMBL/GenBank/DDBJ databases">
        <authorList>
            <person name="Cai Z."/>
        </authorList>
    </citation>
    <scope>NUCLEOTIDE SEQUENCE [LARGE SCALE GENOMIC DNA]</scope>
</reference>
<feature type="compositionally biased region" description="Low complexity" evidence="1">
    <location>
        <begin position="335"/>
        <end position="357"/>
    </location>
</feature>
<name>A0A383WPU1_TETOB</name>
<gene>
    <name evidence="3" type="ORF">BQ4739_LOCUS19484</name>
</gene>
<dbReference type="Pfam" id="PF03446">
    <property type="entry name" value="NAD_binding_2"/>
    <property type="match status" value="1"/>
</dbReference>
<dbReference type="AlphaFoldDB" id="A0A383WPU1"/>
<evidence type="ECO:0000313" key="4">
    <source>
        <dbReference type="Proteomes" id="UP000256970"/>
    </source>
</evidence>
<organism evidence="3 4">
    <name type="scientific">Tetradesmus obliquus</name>
    <name type="common">Green alga</name>
    <name type="synonym">Acutodesmus obliquus</name>
    <dbReference type="NCBI Taxonomy" id="3088"/>
    <lineage>
        <taxon>Eukaryota</taxon>
        <taxon>Viridiplantae</taxon>
        <taxon>Chlorophyta</taxon>
        <taxon>core chlorophytes</taxon>
        <taxon>Chlorophyceae</taxon>
        <taxon>CS clade</taxon>
        <taxon>Sphaeropleales</taxon>
        <taxon>Scenedesmaceae</taxon>
        <taxon>Tetradesmus</taxon>
    </lineage>
</organism>
<feature type="region of interest" description="Disordered" evidence="1">
    <location>
        <begin position="335"/>
        <end position="358"/>
    </location>
</feature>
<feature type="region of interest" description="Disordered" evidence="1">
    <location>
        <begin position="1"/>
        <end position="30"/>
    </location>
</feature>
<dbReference type="Gene3D" id="3.40.50.720">
    <property type="entry name" value="NAD(P)-binding Rossmann-like Domain"/>
    <property type="match status" value="1"/>
</dbReference>
<protein>
    <recommendedName>
        <fullName evidence="2">6-phosphogluconate dehydrogenase NADP-binding domain-containing protein</fullName>
    </recommendedName>
</protein>
<evidence type="ECO:0000259" key="2">
    <source>
        <dbReference type="Pfam" id="PF03446"/>
    </source>
</evidence>
<dbReference type="STRING" id="3088.A0A383WPU1"/>
<dbReference type="InterPro" id="IPR039715">
    <property type="entry name" value="ZCCHC10"/>
</dbReference>
<accession>A0A383WPU1</accession>
<dbReference type="InterPro" id="IPR006115">
    <property type="entry name" value="6PGDH_NADP-bd"/>
</dbReference>
<dbReference type="GO" id="GO:0050661">
    <property type="term" value="F:NADP binding"/>
    <property type="evidence" value="ECO:0007669"/>
    <property type="project" value="InterPro"/>
</dbReference>
<evidence type="ECO:0000256" key="1">
    <source>
        <dbReference type="SAM" id="MobiDB-lite"/>
    </source>
</evidence>
<dbReference type="PANTHER" id="PTHR13491:SF0">
    <property type="entry name" value="ZINC FINGER CCHC DOMAIN-CONTAINING PROTEIN 10"/>
    <property type="match status" value="1"/>
</dbReference>
<proteinExistence type="predicted"/>
<evidence type="ECO:0000313" key="3">
    <source>
        <dbReference type="EMBL" id="SZX79199.1"/>
    </source>
</evidence>
<sequence length="659" mass="68383">MKASGSVGRDNDSDAAGAPSSSSSSSGSGLLSRDVANLLLKNSISHLPNADDLWAEVQADLRLPQQLSVAELLQLLVQLGVEEDDHQQQQQQQQGVDGSSASTSEDAAAAAATAAAAAAGDEQRASVEAVAEYSPCLFPALLKHFLQQLAMHIVLQFVQQAWEPGAAAAAAAAAAWQQAVPLQVLLLCGQLYKLQAVLDRVVAHPLPLLLLAISSRGSADQPQQQQQQQGIGAAAAAELKADLLQLLGEVTSLLQMVRNFREANTALNDTAAAAAAAVGDDTAVNGSTAAASSSSSSSSPAESAVDPLMFFSSEGPLASGVLGFAEPSCGTFPSGFSSSSSSSSGSSSEQQQRQQQQLWEAAVGSGLWDVSMAQVDEALQGLAASEQFEQCAVKTCVVLGAERMIKMLQSTRSTRSNESTSVLQEMASQHDTAAAHVLQAALEAKGVRVPHAAVLAALTAGQTVTSQFKMGQAALMSALGLTGRRCCRIAEQHEKQHKQGLIDAMRRIGLAGNSFIVMGLDRDEHFCITSSSSSSSSDEEETSAAAAAAGFRRREGLALNRAKDVAQQHPHGTLEARDCPADISSDPEVPVVITMLRNASDVRDCYLGANGLFKVPGGPSASLFVDCTTVDTATTRKLAAAAGMLQLSPKAPKMPGMAL</sequence>
<dbReference type="EMBL" id="FNXT01001360">
    <property type="protein sequence ID" value="SZX79199.1"/>
    <property type="molecule type" value="Genomic_DNA"/>
</dbReference>
<dbReference type="Proteomes" id="UP000256970">
    <property type="component" value="Unassembled WGS sequence"/>
</dbReference>